<dbReference type="PRINTS" id="PR00455">
    <property type="entry name" value="HTHTETR"/>
</dbReference>
<evidence type="ECO:0000256" key="2">
    <source>
        <dbReference type="ARBA" id="ARBA00023125"/>
    </source>
</evidence>
<dbReference type="SUPFAM" id="SSF46689">
    <property type="entry name" value="Homeodomain-like"/>
    <property type="match status" value="1"/>
</dbReference>
<feature type="DNA-binding region" description="H-T-H motif" evidence="4">
    <location>
        <begin position="29"/>
        <end position="48"/>
    </location>
</feature>
<dbReference type="SUPFAM" id="SSF48498">
    <property type="entry name" value="Tetracyclin repressor-like, C-terminal domain"/>
    <property type="match status" value="1"/>
</dbReference>
<dbReference type="InterPro" id="IPR036271">
    <property type="entry name" value="Tet_transcr_reg_TetR-rel_C_sf"/>
</dbReference>
<dbReference type="PROSITE" id="PS50977">
    <property type="entry name" value="HTH_TETR_2"/>
    <property type="match status" value="1"/>
</dbReference>
<dbReference type="Gene3D" id="1.10.357.10">
    <property type="entry name" value="Tetracycline Repressor, domain 2"/>
    <property type="match status" value="1"/>
</dbReference>
<dbReference type="InterPro" id="IPR001647">
    <property type="entry name" value="HTH_TetR"/>
</dbReference>
<proteinExistence type="predicted"/>
<dbReference type="OrthoDB" id="3186364at2"/>
<accession>A0A4P7GLP8</accession>
<keyword evidence="7" id="KW-1185">Reference proteome</keyword>
<dbReference type="GO" id="GO:0003700">
    <property type="term" value="F:DNA-binding transcription factor activity"/>
    <property type="evidence" value="ECO:0007669"/>
    <property type="project" value="TreeGrafter"/>
</dbReference>
<dbReference type="RefSeq" id="WP_135077574.1">
    <property type="nucleotide sequence ID" value="NZ_CP038267.1"/>
</dbReference>
<feature type="domain" description="HTH tetR-type" evidence="5">
    <location>
        <begin position="6"/>
        <end position="66"/>
    </location>
</feature>
<dbReference type="PANTHER" id="PTHR30055:SF237">
    <property type="entry name" value="TRANSCRIPTIONAL REPRESSOR MCE3R"/>
    <property type="match status" value="1"/>
</dbReference>
<dbReference type="Pfam" id="PF00440">
    <property type="entry name" value="TetR_N"/>
    <property type="match status" value="1"/>
</dbReference>
<organism evidence="6 7">
    <name type="scientific">Nocardioides euryhalodurans</name>
    <dbReference type="NCBI Taxonomy" id="2518370"/>
    <lineage>
        <taxon>Bacteria</taxon>
        <taxon>Bacillati</taxon>
        <taxon>Actinomycetota</taxon>
        <taxon>Actinomycetes</taxon>
        <taxon>Propionibacteriales</taxon>
        <taxon>Nocardioidaceae</taxon>
        <taxon>Nocardioides</taxon>
    </lineage>
</organism>
<keyword evidence="3" id="KW-0804">Transcription</keyword>
<evidence type="ECO:0000259" key="5">
    <source>
        <dbReference type="PROSITE" id="PS50977"/>
    </source>
</evidence>
<keyword evidence="1" id="KW-0805">Transcription regulation</keyword>
<protein>
    <submittedName>
        <fullName evidence="6">TetR/AcrR family transcriptional regulator</fullName>
    </submittedName>
</protein>
<dbReference type="Gene3D" id="1.10.10.60">
    <property type="entry name" value="Homeodomain-like"/>
    <property type="match status" value="1"/>
</dbReference>
<gene>
    <name evidence="6" type="ORF">EXE57_11330</name>
</gene>
<evidence type="ECO:0000313" key="7">
    <source>
        <dbReference type="Proteomes" id="UP000294894"/>
    </source>
</evidence>
<dbReference type="FunFam" id="1.10.10.60:FF:000141">
    <property type="entry name" value="TetR family transcriptional regulator"/>
    <property type="match status" value="1"/>
</dbReference>
<name>A0A4P7GLP8_9ACTN</name>
<reference evidence="6 7" key="1">
    <citation type="submission" date="2019-03" db="EMBL/GenBank/DDBJ databases">
        <title>Three New Species of Nocardioides, Nocardioides euryhalodurans sp. nov., Nocardioides seonyuensis sp. nov. and Nocardioides eburneoflavus sp. nov., Iolated from Soil.</title>
        <authorList>
            <person name="Roh S.G."/>
            <person name="Lee C."/>
            <person name="Kim M.-K."/>
            <person name="Kim S.B."/>
        </authorList>
    </citation>
    <scope>NUCLEOTIDE SEQUENCE [LARGE SCALE GENOMIC DNA]</scope>
    <source>
        <strain evidence="6 7">MMS17-SY117</strain>
    </source>
</reference>
<dbReference type="Proteomes" id="UP000294894">
    <property type="component" value="Chromosome"/>
</dbReference>
<dbReference type="GO" id="GO:0000976">
    <property type="term" value="F:transcription cis-regulatory region binding"/>
    <property type="evidence" value="ECO:0007669"/>
    <property type="project" value="TreeGrafter"/>
</dbReference>
<dbReference type="PROSITE" id="PS01081">
    <property type="entry name" value="HTH_TETR_1"/>
    <property type="match status" value="1"/>
</dbReference>
<dbReference type="InterPro" id="IPR023772">
    <property type="entry name" value="DNA-bd_HTH_TetR-type_CS"/>
</dbReference>
<dbReference type="InterPro" id="IPR009057">
    <property type="entry name" value="Homeodomain-like_sf"/>
</dbReference>
<dbReference type="AlphaFoldDB" id="A0A4P7GLP8"/>
<dbReference type="InterPro" id="IPR041490">
    <property type="entry name" value="KstR2_TetR_C"/>
</dbReference>
<evidence type="ECO:0000256" key="1">
    <source>
        <dbReference type="ARBA" id="ARBA00023015"/>
    </source>
</evidence>
<evidence type="ECO:0000256" key="4">
    <source>
        <dbReference type="PROSITE-ProRule" id="PRU00335"/>
    </source>
</evidence>
<keyword evidence="2 4" id="KW-0238">DNA-binding</keyword>
<dbReference type="PANTHER" id="PTHR30055">
    <property type="entry name" value="HTH-TYPE TRANSCRIPTIONAL REGULATOR RUTR"/>
    <property type="match status" value="1"/>
</dbReference>
<evidence type="ECO:0000256" key="3">
    <source>
        <dbReference type="ARBA" id="ARBA00023163"/>
    </source>
</evidence>
<dbReference type="EMBL" id="CP038267">
    <property type="protein sequence ID" value="QBR92799.1"/>
    <property type="molecule type" value="Genomic_DNA"/>
</dbReference>
<dbReference type="GO" id="GO:0045892">
    <property type="term" value="P:negative regulation of DNA-templated transcription"/>
    <property type="evidence" value="ECO:0007669"/>
    <property type="project" value="UniProtKB-ARBA"/>
</dbReference>
<dbReference type="KEGG" id="noy:EXE57_11330"/>
<dbReference type="InterPro" id="IPR050109">
    <property type="entry name" value="HTH-type_TetR-like_transc_reg"/>
</dbReference>
<sequence length="189" mass="20766">MTTETATRREQVLATAADLFATRGFHGVSVAELGAACGISGPALYKHFPSKQAILAEMLVSISEELLAVGRERVTAAPDAKGAVRALVGWHVDFALRRRSLIVVQDRDWESLPDEARERVRALQRAYVDVWAGELRRVHPGLRPDRARAMAHAAFGLINSTPHSALLPEPQMRRLLTEMALGSLGVRRD</sequence>
<evidence type="ECO:0000313" key="6">
    <source>
        <dbReference type="EMBL" id="QBR92799.1"/>
    </source>
</evidence>
<dbReference type="Pfam" id="PF17932">
    <property type="entry name" value="TetR_C_24"/>
    <property type="match status" value="1"/>
</dbReference>